<keyword evidence="3 8" id="KW-0732">Signal</keyword>
<evidence type="ECO:0000256" key="1">
    <source>
        <dbReference type="ARBA" id="ARBA00007277"/>
    </source>
</evidence>
<dbReference type="GO" id="GO:0006629">
    <property type="term" value="P:lipid metabolic process"/>
    <property type="evidence" value="ECO:0007669"/>
    <property type="project" value="InterPro"/>
</dbReference>
<dbReference type="EC" id="3.1.4.46" evidence="2"/>
<proteinExistence type="inferred from homology"/>
<feature type="domain" description="GP-PDE" evidence="9">
    <location>
        <begin position="42"/>
        <end position="343"/>
    </location>
</feature>
<dbReference type="SUPFAM" id="SSF51695">
    <property type="entry name" value="PLC-like phosphodiesterases"/>
    <property type="match status" value="1"/>
</dbReference>
<evidence type="ECO:0000256" key="6">
    <source>
        <dbReference type="ARBA" id="ARBA00023180"/>
    </source>
</evidence>
<dbReference type="Pfam" id="PF03009">
    <property type="entry name" value="GDPD"/>
    <property type="match status" value="1"/>
</dbReference>
<keyword evidence="6" id="KW-0325">Glycoprotein</keyword>
<dbReference type="EMBL" id="OU466861">
    <property type="protein sequence ID" value="CAH2067205.1"/>
    <property type="molecule type" value="Genomic_DNA"/>
</dbReference>
<reference evidence="10 11" key="1">
    <citation type="submission" date="2022-03" db="EMBL/GenBank/DDBJ databases">
        <authorList>
            <person name="Nunn A."/>
            <person name="Chopra R."/>
            <person name="Nunn A."/>
            <person name="Contreras Garrido A."/>
        </authorList>
    </citation>
    <scope>NUCLEOTIDE SEQUENCE [LARGE SCALE GENOMIC DNA]</scope>
</reference>
<evidence type="ECO:0000256" key="8">
    <source>
        <dbReference type="SAM" id="SignalP"/>
    </source>
</evidence>
<accession>A0AAU9SK71</accession>
<protein>
    <recommendedName>
        <fullName evidence="2">glycerophosphodiester phosphodiesterase</fullName>
        <ecNumber evidence="2">3.1.4.46</ecNumber>
    </recommendedName>
</protein>
<dbReference type="InterPro" id="IPR017946">
    <property type="entry name" value="PLC-like_Pdiesterase_TIM-brl"/>
</dbReference>
<evidence type="ECO:0000313" key="11">
    <source>
        <dbReference type="Proteomes" id="UP000836841"/>
    </source>
</evidence>
<dbReference type="PANTHER" id="PTHR43620">
    <property type="entry name" value="GLYCEROPHOSPHORYL DIESTER PHOSPHODIESTERASE"/>
    <property type="match status" value="1"/>
</dbReference>
<dbReference type="AlphaFoldDB" id="A0AAU9SK71"/>
<dbReference type="GO" id="GO:0008889">
    <property type="term" value="F:glycerophosphodiester phosphodiesterase activity"/>
    <property type="evidence" value="ECO:0007669"/>
    <property type="project" value="UniProtKB-EC"/>
</dbReference>
<evidence type="ECO:0000256" key="4">
    <source>
        <dbReference type="ARBA" id="ARBA00022798"/>
    </source>
</evidence>
<evidence type="ECO:0000256" key="7">
    <source>
        <dbReference type="ARBA" id="ARBA00047512"/>
    </source>
</evidence>
<dbReference type="InterPro" id="IPR030395">
    <property type="entry name" value="GP_PDE_dom"/>
</dbReference>
<sequence>MFQCLPLIWLSLLAVVCAGRTLYQIPAKGAKGVKLQLQTSRPYNIAHRGSNGEIPEETAAAYLRAIEEGTDFIETDILSSKDGALICFHDVVLDLTTDVASRKEFADLDFTLNELKKLRTKQRYAFRDQQYNGKYPIITFDEFINIARDAPRVVGIYPEIKNPVLMNQHVKWPGGKRFEDKIVETLKKYGYGGAYLSKKWLKKPLFIQSFAPTSLVYISNFTDSPKVLLIDDVTMPTQDTNQTYAEITSDTYFSYIKQYVVGIGPWKDTIVPVTNNYMQAPTDLVKRAHAHNLQVHPYTYRNENGFLHFNFSQDPYKEYEYWINEIGVDGLFTDFTGSLHKYQEWTSPLPDTAKSPRQLLAQIASLVLPYAKA</sequence>
<feature type="signal peptide" evidence="8">
    <location>
        <begin position="1"/>
        <end position="18"/>
    </location>
</feature>
<keyword evidence="11" id="KW-1185">Reference proteome</keyword>
<keyword evidence="4" id="KW-0319">Glycerol metabolism</keyword>
<evidence type="ECO:0000256" key="3">
    <source>
        <dbReference type="ARBA" id="ARBA00022729"/>
    </source>
</evidence>
<keyword evidence="5" id="KW-0378">Hydrolase</keyword>
<dbReference type="PANTHER" id="PTHR43620:SF7">
    <property type="entry name" value="GLYCEROPHOSPHODIESTER PHOSPHODIESTERASE GDPD5-RELATED"/>
    <property type="match status" value="1"/>
</dbReference>
<dbReference type="Gene3D" id="3.20.20.190">
    <property type="entry name" value="Phosphatidylinositol (PI) phosphodiesterase"/>
    <property type="match status" value="1"/>
</dbReference>
<gene>
    <name evidence="10" type="ORF">TAV2_LOCUS15951</name>
</gene>
<name>A0AAU9SK71_THLAR</name>
<evidence type="ECO:0000313" key="10">
    <source>
        <dbReference type="EMBL" id="CAH2067205.1"/>
    </source>
</evidence>
<dbReference type="Proteomes" id="UP000836841">
    <property type="component" value="Chromosome 5"/>
</dbReference>
<comment type="catalytic activity">
    <reaction evidence="7">
        <text>a sn-glycero-3-phosphodiester + H2O = an alcohol + sn-glycerol 3-phosphate + H(+)</text>
        <dbReference type="Rhea" id="RHEA:12969"/>
        <dbReference type="ChEBI" id="CHEBI:15377"/>
        <dbReference type="ChEBI" id="CHEBI:15378"/>
        <dbReference type="ChEBI" id="CHEBI:30879"/>
        <dbReference type="ChEBI" id="CHEBI:57597"/>
        <dbReference type="ChEBI" id="CHEBI:83408"/>
        <dbReference type="EC" id="3.1.4.46"/>
    </reaction>
</comment>
<organism evidence="10 11">
    <name type="scientific">Thlaspi arvense</name>
    <name type="common">Field penny-cress</name>
    <dbReference type="NCBI Taxonomy" id="13288"/>
    <lineage>
        <taxon>Eukaryota</taxon>
        <taxon>Viridiplantae</taxon>
        <taxon>Streptophyta</taxon>
        <taxon>Embryophyta</taxon>
        <taxon>Tracheophyta</taxon>
        <taxon>Spermatophyta</taxon>
        <taxon>Magnoliopsida</taxon>
        <taxon>eudicotyledons</taxon>
        <taxon>Gunneridae</taxon>
        <taxon>Pentapetalae</taxon>
        <taxon>rosids</taxon>
        <taxon>malvids</taxon>
        <taxon>Brassicales</taxon>
        <taxon>Brassicaceae</taxon>
        <taxon>Thlaspideae</taxon>
        <taxon>Thlaspi</taxon>
    </lineage>
</organism>
<dbReference type="GO" id="GO:0006071">
    <property type="term" value="P:glycerol metabolic process"/>
    <property type="evidence" value="ECO:0007669"/>
    <property type="project" value="UniProtKB-KW"/>
</dbReference>
<dbReference type="PROSITE" id="PS51704">
    <property type="entry name" value="GP_PDE"/>
    <property type="match status" value="1"/>
</dbReference>
<evidence type="ECO:0000259" key="9">
    <source>
        <dbReference type="PROSITE" id="PS51704"/>
    </source>
</evidence>
<comment type="similarity">
    <text evidence="1">Belongs to the glycerophosphoryl diester phosphodiesterase family.</text>
</comment>
<evidence type="ECO:0000256" key="5">
    <source>
        <dbReference type="ARBA" id="ARBA00022801"/>
    </source>
</evidence>
<dbReference type="GO" id="GO:0005773">
    <property type="term" value="C:vacuole"/>
    <property type="evidence" value="ECO:0007669"/>
    <property type="project" value="TreeGrafter"/>
</dbReference>
<feature type="chain" id="PRO_5043695416" description="glycerophosphodiester phosphodiesterase" evidence="8">
    <location>
        <begin position="19"/>
        <end position="373"/>
    </location>
</feature>
<dbReference type="FunFam" id="3.20.20.190:FF:000023">
    <property type="entry name" value="Glycerophosphodiester phosphodiesterase GDPD5"/>
    <property type="match status" value="1"/>
</dbReference>
<dbReference type="CDD" id="cd08602">
    <property type="entry name" value="GDPD_ScGlpQ1_like"/>
    <property type="match status" value="1"/>
</dbReference>
<evidence type="ECO:0000256" key="2">
    <source>
        <dbReference type="ARBA" id="ARBA00012247"/>
    </source>
</evidence>